<dbReference type="HOGENOM" id="CLU_425910_0_0_1"/>
<dbReference type="EMBL" id="JH370130">
    <property type="protein sequence ID" value="ELA42844.1"/>
    <property type="molecule type" value="Genomic_DNA"/>
</dbReference>
<organism evidence="1 2">
    <name type="scientific">Vittaforma corneae (strain ATCC 50505)</name>
    <name type="common">Microsporidian parasite</name>
    <name type="synonym">Nosema corneum</name>
    <dbReference type="NCBI Taxonomy" id="993615"/>
    <lineage>
        <taxon>Eukaryota</taxon>
        <taxon>Fungi</taxon>
        <taxon>Fungi incertae sedis</taxon>
        <taxon>Microsporidia</taxon>
        <taxon>Nosematidae</taxon>
        <taxon>Vittaforma</taxon>
    </lineage>
</organism>
<protein>
    <submittedName>
        <fullName evidence="1">Uncharacterized protein</fullName>
    </submittedName>
</protein>
<accession>L2GQE5</accession>
<evidence type="ECO:0000313" key="2">
    <source>
        <dbReference type="Proteomes" id="UP000011082"/>
    </source>
</evidence>
<dbReference type="OrthoDB" id="10622128at2759"/>
<proteinExistence type="predicted"/>
<sequence>MVVEIFYRCEELMSFVDDRLFLDVISNWFVLRNGLLLCFQSSKLALPDYLSSLNRNSTVEYTFLIERSRRVVDFVNQGRIFPFMTDCRLDEIKLSKSTFRYLICRRVDIPSLMAYCDLSNEEVQLIAEKIVNDQGFRNGCRKFIEDQGILSSTMLIIASLCNAKAELRNSVSPSIHKYYCGKHFDSIYMPFSAFYPILELSQLEVYFLYLFHKSDIKHDLEDIVESLKTNNTICEMPNSSTILEPSFFSIDCRLPATIKERSTQAQILDLVLSKGYSIGYDPDIYKYLPELQNETYFQSVCKKFAREIIEDEIFDPLPVFLKDISPVLDYLRLKVSDESRYGNTNTGAKDTRADFSSQHNSFVCSLDTLHTSVLLSSSEFSSEKPKYHDALENRSEIDAALPLLYFRECEWLDDDERLVLLEYYMAKLDINVVVDNFLCTKNPSAKTVLYFTNNIQNIDDKLLRARVCCKLSIPFNSHDLSEADIKFIVDMSDDVFQLRQYMYSNKISKTCIAKFISKLTAEQTDVMLSEIDCVGANPDFLAAFITHITSQYEFSYICNLLSKLLDLKVAEIVKKIQKYLIRLFNGLFVQEDYIPLAESLYSRMLGFEDCEIKSNNDKILILIGSAAKMMKKEPFIGNLKANE</sequence>
<evidence type="ECO:0000313" key="1">
    <source>
        <dbReference type="EMBL" id="ELA42844.1"/>
    </source>
</evidence>
<dbReference type="Proteomes" id="UP000011082">
    <property type="component" value="Unassembled WGS sequence"/>
</dbReference>
<dbReference type="RefSeq" id="XP_007603612.1">
    <property type="nucleotide sequence ID" value="XM_007603550.1"/>
</dbReference>
<dbReference type="GeneID" id="19880877"/>
<name>L2GQE5_VITCO</name>
<reference evidence="2" key="1">
    <citation type="submission" date="2011-05" db="EMBL/GenBank/DDBJ databases">
        <title>The genome sequence of Vittaforma corneae strain ATCC 50505.</title>
        <authorList>
            <consortium name="The Broad Institute Genome Sequencing Platform"/>
            <person name="Cuomo C."/>
            <person name="Didier E."/>
            <person name="Bowers L."/>
            <person name="Young S.K."/>
            <person name="Zeng Q."/>
            <person name="Gargeya S."/>
            <person name="Fitzgerald M."/>
            <person name="Haas B."/>
            <person name="Abouelleil A."/>
            <person name="Alvarado L."/>
            <person name="Arachchi H.M."/>
            <person name="Berlin A."/>
            <person name="Chapman S.B."/>
            <person name="Gearin G."/>
            <person name="Goldberg J."/>
            <person name="Griggs A."/>
            <person name="Gujja S."/>
            <person name="Hansen M."/>
            <person name="Heiman D."/>
            <person name="Howarth C."/>
            <person name="Larimer J."/>
            <person name="Lui A."/>
            <person name="MacDonald P.J.P."/>
            <person name="McCowen C."/>
            <person name="Montmayeur A."/>
            <person name="Murphy C."/>
            <person name="Neiman D."/>
            <person name="Pearson M."/>
            <person name="Priest M."/>
            <person name="Roberts A."/>
            <person name="Saif S."/>
            <person name="Shea T."/>
            <person name="Sisk P."/>
            <person name="Stolte C."/>
            <person name="Sykes S."/>
            <person name="Wortman J."/>
            <person name="Nusbaum C."/>
            <person name="Birren B."/>
        </authorList>
    </citation>
    <scope>NUCLEOTIDE SEQUENCE [LARGE SCALE GENOMIC DNA]</scope>
    <source>
        <strain evidence="2">ATCC 50505</strain>
    </source>
</reference>
<dbReference type="AlphaFoldDB" id="L2GQE5"/>
<dbReference type="VEuPathDB" id="MicrosporidiaDB:VICG_00159"/>
<keyword evidence="2" id="KW-1185">Reference proteome</keyword>
<dbReference type="InParanoid" id="L2GQE5"/>
<gene>
    <name evidence="1" type="ORF">VICG_00159</name>
</gene>